<dbReference type="OrthoDB" id="7862810at2"/>
<name>A0A1M6BK46_9RHOB</name>
<feature type="signal peptide" evidence="1">
    <location>
        <begin position="1"/>
        <end position="20"/>
    </location>
</feature>
<accession>A0A1M6BK46</accession>
<evidence type="ECO:0000313" key="3">
    <source>
        <dbReference type="Proteomes" id="UP000183982"/>
    </source>
</evidence>
<dbReference type="Proteomes" id="UP000183982">
    <property type="component" value="Unassembled WGS sequence"/>
</dbReference>
<gene>
    <name evidence="2" type="ORF">SAMN05444000_101252</name>
</gene>
<proteinExistence type="predicted"/>
<evidence type="ECO:0000313" key="2">
    <source>
        <dbReference type="EMBL" id="SHI48863.1"/>
    </source>
</evidence>
<keyword evidence="1" id="KW-0732">Signal</keyword>
<sequence length="149" mass="15980">MKSAFIALSLALALASSLNAQQVANCEWQARADAIVEPWENHSRTFANGDVRLALLDTVEPAAGAYHVLVLSPPFGELGDRQCRTIGMSQGVGFSGVDFDSLTAAYDPAHGLVFNLEVQRFVPDANDFLPAQLQFAVNQSTGFIGVLLE</sequence>
<dbReference type="STRING" id="1470563.SAMN05444000_101252"/>
<reference evidence="3" key="1">
    <citation type="submission" date="2016-11" db="EMBL/GenBank/DDBJ databases">
        <authorList>
            <person name="Varghese N."/>
            <person name="Submissions S."/>
        </authorList>
    </citation>
    <scope>NUCLEOTIDE SEQUENCE [LARGE SCALE GENOMIC DNA]</scope>
    <source>
        <strain evidence="3">DSM 100564</strain>
    </source>
</reference>
<protein>
    <submittedName>
        <fullName evidence="2">Uncharacterized protein</fullName>
    </submittedName>
</protein>
<dbReference type="AlphaFoldDB" id="A0A1M6BK46"/>
<dbReference type="EMBL" id="FQZQ01000001">
    <property type="protein sequence ID" value="SHI48863.1"/>
    <property type="molecule type" value="Genomic_DNA"/>
</dbReference>
<feature type="chain" id="PRO_5012183774" evidence="1">
    <location>
        <begin position="21"/>
        <end position="149"/>
    </location>
</feature>
<dbReference type="RefSeq" id="WP_073248556.1">
    <property type="nucleotide sequence ID" value="NZ_FQZQ01000001.1"/>
</dbReference>
<evidence type="ECO:0000256" key="1">
    <source>
        <dbReference type="SAM" id="SignalP"/>
    </source>
</evidence>
<keyword evidence="3" id="KW-1185">Reference proteome</keyword>
<organism evidence="2 3">
    <name type="scientific">Shimia gijangensis</name>
    <dbReference type="NCBI Taxonomy" id="1470563"/>
    <lineage>
        <taxon>Bacteria</taxon>
        <taxon>Pseudomonadati</taxon>
        <taxon>Pseudomonadota</taxon>
        <taxon>Alphaproteobacteria</taxon>
        <taxon>Rhodobacterales</taxon>
        <taxon>Roseobacteraceae</taxon>
    </lineage>
</organism>